<accession>A0ABD3VQ64</accession>
<dbReference type="AlphaFoldDB" id="A0ABD3VQ64"/>
<feature type="non-terminal residue" evidence="2">
    <location>
        <position position="85"/>
    </location>
</feature>
<organism evidence="2 3">
    <name type="scientific">Sinanodonta woodiana</name>
    <name type="common">Chinese pond mussel</name>
    <name type="synonym">Anodonta woodiana</name>
    <dbReference type="NCBI Taxonomy" id="1069815"/>
    <lineage>
        <taxon>Eukaryota</taxon>
        <taxon>Metazoa</taxon>
        <taxon>Spiralia</taxon>
        <taxon>Lophotrochozoa</taxon>
        <taxon>Mollusca</taxon>
        <taxon>Bivalvia</taxon>
        <taxon>Autobranchia</taxon>
        <taxon>Heteroconchia</taxon>
        <taxon>Palaeoheterodonta</taxon>
        <taxon>Unionida</taxon>
        <taxon>Unionoidea</taxon>
        <taxon>Unionidae</taxon>
        <taxon>Unioninae</taxon>
        <taxon>Sinanodonta</taxon>
    </lineage>
</organism>
<sequence>IANLMDFESEVICSQGDVEIVFERVEMDNYGLLLNSLPGGLNPVRCSKYSSMFMIELKLNQEWTDSLNNVSSPEYVEMIQTIQQS</sequence>
<dbReference type="PROSITE" id="PS50024">
    <property type="entry name" value="SEA"/>
    <property type="match status" value="1"/>
</dbReference>
<feature type="domain" description="SEA" evidence="1">
    <location>
        <begin position="45"/>
        <end position="85"/>
    </location>
</feature>
<protein>
    <recommendedName>
        <fullName evidence="1">SEA domain-containing protein</fullName>
    </recommendedName>
</protein>
<proteinExistence type="predicted"/>
<feature type="non-terminal residue" evidence="2">
    <location>
        <position position="1"/>
    </location>
</feature>
<keyword evidence="3" id="KW-1185">Reference proteome</keyword>
<reference evidence="2 3" key="1">
    <citation type="submission" date="2024-11" db="EMBL/GenBank/DDBJ databases">
        <title>Chromosome-level genome assembly of the freshwater bivalve Anodonta woodiana.</title>
        <authorList>
            <person name="Chen X."/>
        </authorList>
    </citation>
    <scope>NUCLEOTIDE SEQUENCE [LARGE SCALE GENOMIC DNA]</scope>
    <source>
        <strain evidence="2">MN2024</strain>
        <tissue evidence="2">Gills</tissue>
    </source>
</reference>
<comment type="caution">
    <text evidence="2">The sequence shown here is derived from an EMBL/GenBank/DDBJ whole genome shotgun (WGS) entry which is preliminary data.</text>
</comment>
<evidence type="ECO:0000313" key="2">
    <source>
        <dbReference type="EMBL" id="KAL3863505.1"/>
    </source>
</evidence>
<name>A0ABD3VQ64_SINWO</name>
<gene>
    <name evidence="2" type="ORF">ACJMK2_005259</name>
</gene>
<evidence type="ECO:0000313" key="3">
    <source>
        <dbReference type="Proteomes" id="UP001634394"/>
    </source>
</evidence>
<dbReference type="Proteomes" id="UP001634394">
    <property type="component" value="Unassembled WGS sequence"/>
</dbReference>
<evidence type="ECO:0000259" key="1">
    <source>
        <dbReference type="PROSITE" id="PS50024"/>
    </source>
</evidence>
<dbReference type="EMBL" id="JBJQND010000010">
    <property type="protein sequence ID" value="KAL3863505.1"/>
    <property type="molecule type" value="Genomic_DNA"/>
</dbReference>
<dbReference type="InterPro" id="IPR000082">
    <property type="entry name" value="SEA_dom"/>
</dbReference>